<proteinExistence type="predicted"/>
<reference evidence="2" key="1">
    <citation type="submission" date="2016-10" db="EMBL/GenBank/DDBJ databases">
        <authorList>
            <person name="Varghese N."/>
            <person name="Submissions S."/>
        </authorList>
    </citation>
    <scope>NUCLEOTIDE SEQUENCE [LARGE SCALE GENOMIC DNA]</scope>
    <source>
        <strain evidence="2">CGMCC 1.7285</strain>
    </source>
</reference>
<keyword evidence="2" id="KW-1185">Reference proteome</keyword>
<organism evidence="1 2">
    <name type="scientific">Pseudidiomarina maritima</name>
    <dbReference type="NCBI Taxonomy" id="519453"/>
    <lineage>
        <taxon>Bacteria</taxon>
        <taxon>Pseudomonadati</taxon>
        <taxon>Pseudomonadota</taxon>
        <taxon>Gammaproteobacteria</taxon>
        <taxon>Alteromonadales</taxon>
        <taxon>Idiomarinaceae</taxon>
        <taxon>Pseudidiomarina</taxon>
    </lineage>
</organism>
<evidence type="ECO:0000313" key="1">
    <source>
        <dbReference type="EMBL" id="SFR39332.1"/>
    </source>
</evidence>
<dbReference type="InterPro" id="IPR010775">
    <property type="entry name" value="DUF1365"/>
</dbReference>
<sequence length="249" mass="28986">MLASAILKGRVHHARYRPTQHQFSYSIAQWWLALDELDQVAAQSRWFSTQGFAPLRFRREDYLRGSHGDLAQAVRDKLSELTGQKISGRVFFLGAVRTFGLYFSPLNCYFVQPEGHSDYSHMLAEVSNTPWNERHYYALDLSQALVHDKTFHVSPFNPIDMRYHWQLIPPQPTVDHHAMVHLDVHAKKRDFSATVKLTRVELNSKSIRNVLLRYPINTLGTVSAIYWQALRLWLKRTPVYTHPNTDKSK</sequence>
<dbReference type="Proteomes" id="UP000199424">
    <property type="component" value="Unassembled WGS sequence"/>
</dbReference>
<dbReference type="PANTHER" id="PTHR33973:SF4">
    <property type="entry name" value="OS07G0153300 PROTEIN"/>
    <property type="match status" value="1"/>
</dbReference>
<gene>
    <name evidence="1" type="ORF">SAMN04488070_0405</name>
</gene>
<dbReference type="PANTHER" id="PTHR33973">
    <property type="entry name" value="OS07G0153300 PROTEIN"/>
    <property type="match status" value="1"/>
</dbReference>
<evidence type="ECO:0008006" key="3">
    <source>
        <dbReference type="Google" id="ProtNLM"/>
    </source>
</evidence>
<protein>
    <recommendedName>
        <fullName evidence="3">DUF1365 family protein</fullName>
    </recommendedName>
</protein>
<dbReference type="RefSeq" id="WP_245751793.1">
    <property type="nucleotide sequence ID" value="NZ_FOYU01000001.1"/>
</dbReference>
<dbReference type="EMBL" id="FOYU01000001">
    <property type="protein sequence ID" value="SFR39332.1"/>
    <property type="molecule type" value="Genomic_DNA"/>
</dbReference>
<dbReference type="Pfam" id="PF07103">
    <property type="entry name" value="DUF1365"/>
    <property type="match status" value="1"/>
</dbReference>
<accession>A0A1I6GAU1</accession>
<dbReference type="AlphaFoldDB" id="A0A1I6GAU1"/>
<name>A0A1I6GAU1_9GAMM</name>
<evidence type="ECO:0000313" key="2">
    <source>
        <dbReference type="Proteomes" id="UP000199424"/>
    </source>
</evidence>